<evidence type="ECO:0000256" key="1">
    <source>
        <dbReference type="SAM" id="Phobius"/>
    </source>
</evidence>
<dbReference type="RefSeq" id="WP_089836891.1">
    <property type="nucleotide sequence ID" value="NZ_FNBN01000009.1"/>
</dbReference>
<dbReference type="EMBL" id="FNBN01000009">
    <property type="protein sequence ID" value="SDH16080.1"/>
    <property type="molecule type" value="Genomic_DNA"/>
</dbReference>
<sequence>MLANSTFSVITVTVYLLLYCILLQIEYTQWLAVYMFLLSPVLVIWMVYTVLKYGVYKGRKLAEDEEYGYQDRL</sequence>
<proteinExistence type="predicted"/>
<dbReference type="Proteomes" id="UP000199045">
    <property type="component" value="Unassembled WGS sequence"/>
</dbReference>
<dbReference type="OrthoDB" id="964187at2"/>
<gene>
    <name evidence="2" type="ORF">SAMN04488121_109125</name>
</gene>
<keyword evidence="1" id="KW-0472">Membrane</keyword>
<reference evidence="2 3" key="1">
    <citation type="submission" date="2016-10" db="EMBL/GenBank/DDBJ databases">
        <authorList>
            <person name="de Groot N.N."/>
        </authorList>
    </citation>
    <scope>NUCLEOTIDE SEQUENCE [LARGE SCALE GENOMIC DNA]</scope>
    <source>
        <strain evidence="2 3">DSM 527</strain>
    </source>
</reference>
<keyword evidence="1" id="KW-1133">Transmembrane helix</keyword>
<feature type="transmembrane region" description="Helical" evidence="1">
    <location>
        <begin position="31"/>
        <end position="51"/>
    </location>
</feature>
<evidence type="ECO:0000313" key="3">
    <source>
        <dbReference type="Proteomes" id="UP000199045"/>
    </source>
</evidence>
<feature type="transmembrane region" description="Helical" evidence="1">
    <location>
        <begin position="7"/>
        <end position="25"/>
    </location>
</feature>
<dbReference type="AlphaFoldDB" id="A0A1G8A6R7"/>
<accession>A0A1G8A6R7</accession>
<keyword evidence="1" id="KW-0812">Transmembrane</keyword>
<organism evidence="2 3">
    <name type="scientific">Chitinophaga filiformis</name>
    <name type="common">Myxococcus filiformis</name>
    <name type="synonym">Flexibacter filiformis</name>
    <dbReference type="NCBI Taxonomy" id="104663"/>
    <lineage>
        <taxon>Bacteria</taxon>
        <taxon>Pseudomonadati</taxon>
        <taxon>Bacteroidota</taxon>
        <taxon>Chitinophagia</taxon>
        <taxon>Chitinophagales</taxon>
        <taxon>Chitinophagaceae</taxon>
        <taxon>Chitinophaga</taxon>
    </lineage>
</organism>
<evidence type="ECO:0000313" key="2">
    <source>
        <dbReference type="EMBL" id="SDH16080.1"/>
    </source>
</evidence>
<name>A0A1G8A6R7_CHIFI</name>
<protein>
    <submittedName>
        <fullName evidence="2">Uncharacterized protein</fullName>
    </submittedName>
</protein>